<keyword evidence="1" id="KW-0472">Membrane</keyword>
<gene>
    <name evidence="2" type="ORF">CHLNCDRAFT_14673</name>
</gene>
<dbReference type="OrthoDB" id="543971at2759"/>
<keyword evidence="1" id="KW-0812">Transmembrane</keyword>
<dbReference type="PANTHER" id="PTHR43596:SF1">
    <property type="entry name" value="ADP,ATP CARRIER PROTEIN"/>
    <property type="match status" value="1"/>
</dbReference>
<dbReference type="AlphaFoldDB" id="E1Z9N2"/>
<keyword evidence="1" id="KW-1133">Transmembrane helix</keyword>
<feature type="non-terminal residue" evidence="2">
    <location>
        <position position="1"/>
    </location>
</feature>
<feature type="transmembrane region" description="Helical" evidence="1">
    <location>
        <begin position="59"/>
        <end position="79"/>
    </location>
</feature>
<keyword evidence="3" id="KW-1185">Reference proteome</keyword>
<evidence type="ECO:0008006" key="4">
    <source>
        <dbReference type="Google" id="ProtNLM"/>
    </source>
</evidence>
<feature type="non-terminal residue" evidence="2">
    <location>
        <position position="86"/>
    </location>
</feature>
<evidence type="ECO:0000313" key="2">
    <source>
        <dbReference type="EMBL" id="EFN57551.1"/>
    </source>
</evidence>
<dbReference type="STRING" id="554065.E1Z9N2"/>
<protein>
    <recommendedName>
        <fullName evidence="4">ADP,ATP carrier protein</fullName>
    </recommendedName>
</protein>
<dbReference type="Proteomes" id="UP000008141">
    <property type="component" value="Unassembled WGS sequence"/>
</dbReference>
<dbReference type="PANTHER" id="PTHR43596">
    <property type="entry name" value="ADP,ATP CARRIER PROTEIN"/>
    <property type="match status" value="1"/>
</dbReference>
<dbReference type="EMBL" id="GL433839">
    <property type="protein sequence ID" value="EFN57551.1"/>
    <property type="molecule type" value="Genomic_DNA"/>
</dbReference>
<name>E1Z9N2_CHLVA</name>
<evidence type="ECO:0000256" key="1">
    <source>
        <dbReference type="SAM" id="Phobius"/>
    </source>
</evidence>
<dbReference type="InParanoid" id="E1Z9N2"/>
<accession>E1Z9N2</accession>
<sequence length="86" mass="9241">ILSYSLARPARESLFTVVSREEKYKAKIFLDTVVQRIGDTLAAAAFQALVPALGFGPSGMAAACVPVCALWAAVAYRLGRRQQKLA</sequence>
<dbReference type="GeneID" id="17356942"/>
<proteinExistence type="predicted"/>
<reference evidence="2 3" key="1">
    <citation type="journal article" date="2010" name="Plant Cell">
        <title>The Chlorella variabilis NC64A genome reveals adaptation to photosymbiosis, coevolution with viruses, and cryptic sex.</title>
        <authorList>
            <person name="Blanc G."/>
            <person name="Duncan G."/>
            <person name="Agarkova I."/>
            <person name="Borodovsky M."/>
            <person name="Gurnon J."/>
            <person name="Kuo A."/>
            <person name="Lindquist E."/>
            <person name="Lucas S."/>
            <person name="Pangilinan J."/>
            <person name="Polle J."/>
            <person name="Salamov A."/>
            <person name="Terry A."/>
            <person name="Yamada T."/>
            <person name="Dunigan D.D."/>
            <person name="Grigoriev I.V."/>
            <person name="Claverie J.M."/>
            <person name="Van Etten J.L."/>
        </authorList>
    </citation>
    <scope>NUCLEOTIDE SEQUENCE [LARGE SCALE GENOMIC DNA]</scope>
    <source>
        <strain evidence="2 3">NC64A</strain>
    </source>
</reference>
<organism evidence="3">
    <name type="scientific">Chlorella variabilis</name>
    <name type="common">Green alga</name>
    <dbReference type="NCBI Taxonomy" id="554065"/>
    <lineage>
        <taxon>Eukaryota</taxon>
        <taxon>Viridiplantae</taxon>
        <taxon>Chlorophyta</taxon>
        <taxon>core chlorophytes</taxon>
        <taxon>Trebouxiophyceae</taxon>
        <taxon>Chlorellales</taxon>
        <taxon>Chlorellaceae</taxon>
        <taxon>Chlorella clade</taxon>
        <taxon>Chlorella</taxon>
    </lineage>
</organism>
<dbReference type="RefSeq" id="XP_005849653.1">
    <property type="nucleotide sequence ID" value="XM_005849591.1"/>
</dbReference>
<dbReference type="OMA" id="VQYSLAR"/>
<evidence type="ECO:0000313" key="3">
    <source>
        <dbReference type="Proteomes" id="UP000008141"/>
    </source>
</evidence>
<dbReference type="KEGG" id="cvr:CHLNCDRAFT_14673"/>
<dbReference type="eggNOG" id="ENOG502QPVU">
    <property type="taxonomic scope" value="Eukaryota"/>
</dbReference>